<organism evidence="1 2">
    <name type="scientific">Coprinellus micaceus</name>
    <name type="common">Glistening ink-cap mushroom</name>
    <name type="synonym">Coprinus micaceus</name>
    <dbReference type="NCBI Taxonomy" id="71717"/>
    <lineage>
        <taxon>Eukaryota</taxon>
        <taxon>Fungi</taxon>
        <taxon>Dikarya</taxon>
        <taxon>Basidiomycota</taxon>
        <taxon>Agaricomycotina</taxon>
        <taxon>Agaricomycetes</taxon>
        <taxon>Agaricomycetidae</taxon>
        <taxon>Agaricales</taxon>
        <taxon>Agaricineae</taxon>
        <taxon>Psathyrellaceae</taxon>
        <taxon>Coprinellus</taxon>
    </lineage>
</organism>
<dbReference type="Proteomes" id="UP000298030">
    <property type="component" value="Unassembled WGS sequence"/>
</dbReference>
<proteinExistence type="predicted"/>
<gene>
    <name evidence="1" type="ORF">FA13DRAFT_1010607</name>
</gene>
<reference evidence="1 2" key="1">
    <citation type="journal article" date="2019" name="Nat. Ecol. Evol.">
        <title>Megaphylogeny resolves global patterns of mushroom evolution.</title>
        <authorList>
            <person name="Varga T."/>
            <person name="Krizsan K."/>
            <person name="Foldi C."/>
            <person name="Dima B."/>
            <person name="Sanchez-Garcia M."/>
            <person name="Sanchez-Ramirez S."/>
            <person name="Szollosi G.J."/>
            <person name="Szarkandi J.G."/>
            <person name="Papp V."/>
            <person name="Albert L."/>
            <person name="Andreopoulos W."/>
            <person name="Angelini C."/>
            <person name="Antonin V."/>
            <person name="Barry K.W."/>
            <person name="Bougher N.L."/>
            <person name="Buchanan P."/>
            <person name="Buyck B."/>
            <person name="Bense V."/>
            <person name="Catcheside P."/>
            <person name="Chovatia M."/>
            <person name="Cooper J."/>
            <person name="Damon W."/>
            <person name="Desjardin D."/>
            <person name="Finy P."/>
            <person name="Geml J."/>
            <person name="Haridas S."/>
            <person name="Hughes K."/>
            <person name="Justo A."/>
            <person name="Karasinski D."/>
            <person name="Kautmanova I."/>
            <person name="Kiss B."/>
            <person name="Kocsube S."/>
            <person name="Kotiranta H."/>
            <person name="LaButti K.M."/>
            <person name="Lechner B.E."/>
            <person name="Liimatainen K."/>
            <person name="Lipzen A."/>
            <person name="Lukacs Z."/>
            <person name="Mihaltcheva S."/>
            <person name="Morgado L.N."/>
            <person name="Niskanen T."/>
            <person name="Noordeloos M.E."/>
            <person name="Ohm R.A."/>
            <person name="Ortiz-Santana B."/>
            <person name="Ovrebo C."/>
            <person name="Racz N."/>
            <person name="Riley R."/>
            <person name="Savchenko A."/>
            <person name="Shiryaev A."/>
            <person name="Soop K."/>
            <person name="Spirin V."/>
            <person name="Szebenyi C."/>
            <person name="Tomsovsky M."/>
            <person name="Tulloss R.E."/>
            <person name="Uehling J."/>
            <person name="Grigoriev I.V."/>
            <person name="Vagvolgyi C."/>
            <person name="Papp T."/>
            <person name="Martin F.M."/>
            <person name="Miettinen O."/>
            <person name="Hibbett D.S."/>
            <person name="Nagy L.G."/>
        </authorList>
    </citation>
    <scope>NUCLEOTIDE SEQUENCE [LARGE SCALE GENOMIC DNA]</scope>
    <source>
        <strain evidence="1 2">FP101781</strain>
    </source>
</reference>
<name>A0A4Y7SYG4_COPMI</name>
<evidence type="ECO:0000313" key="1">
    <source>
        <dbReference type="EMBL" id="TEB26751.1"/>
    </source>
</evidence>
<evidence type="ECO:0000313" key="2">
    <source>
        <dbReference type="Proteomes" id="UP000298030"/>
    </source>
</evidence>
<dbReference type="OrthoDB" id="2918879at2759"/>
<sequence length="477" mass="53109">MERRSNAHITHLLRNVQRGSIKPLWSLLEDWPKGSALPVTQSVLSILTFERQPAGNLDVEKFDHATAALLVLSRAMHEASREHADLKPPMTLLLLPRLDCIVSWISLCFRYGRNSDGVDADSDDESEGTEDEDPACKTKPAVMCVVQCGMLFCDILGYDPRTRIALQSSRIAAEFMVSLWLSCDADTGRPLFMLEPGVKVAQYYGCSINNAWSMFSGGSEAAKVAFLKRLYPDGNDTVVATKLIKVGIARLERMREACEQRQWESLIIGRNIRETLKTFEEYLALGIPEVLRAFHGQSFLGCAMATVCSLTRYLASTQKSSALGFSLTLLLDPIQSWPSLLGASPLDAMCLLIEGGSVNVLVDILVGVPWRDCKNKLWEESLQSLCTSILVWITAYGFYPSTSHALLEAIESVDEAQVADLMGRDAHWTMAIWCMLRGAVGLTRWVKSEAKVTKVCDNILCRPHLLDRRRTQQKECS</sequence>
<protein>
    <submittedName>
        <fullName evidence="1">Uncharacterized protein</fullName>
    </submittedName>
</protein>
<accession>A0A4Y7SYG4</accession>
<keyword evidence="2" id="KW-1185">Reference proteome</keyword>
<dbReference type="AlphaFoldDB" id="A0A4Y7SYG4"/>
<comment type="caution">
    <text evidence="1">The sequence shown here is derived from an EMBL/GenBank/DDBJ whole genome shotgun (WGS) entry which is preliminary data.</text>
</comment>
<dbReference type="EMBL" id="QPFP01000046">
    <property type="protein sequence ID" value="TEB26751.1"/>
    <property type="molecule type" value="Genomic_DNA"/>
</dbReference>